<dbReference type="EMBL" id="JAUEPR010000047">
    <property type="protein sequence ID" value="KAK0471758.1"/>
    <property type="molecule type" value="Genomic_DNA"/>
</dbReference>
<comment type="caution">
    <text evidence="1">The sequence shown here is derived from an EMBL/GenBank/DDBJ whole genome shotgun (WGS) entry which is preliminary data.</text>
</comment>
<reference evidence="1" key="1">
    <citation type="submission" date="2023-06" db="EMBL/GenBank/DDBJ databases">
        <authorList>
            <consortium name="Lawrence Berkeley National Laboratory"/>
            <person name="Ahrendt S."/>
            <person name="Sahu N."/>
            <person name="Indic B."/>
            <person name="Wong-Bajracharya J."/>
            <person name="Merenyi Z."/>
            <person name="Ke H.-M."/>
            <person name="Monk M."/>
            <person name="Kocsube S."/>
            <person name="Drula E."/>
            <person name="Lipzen A."/>
            <person name="Balint B."/>
            <person name="Henrissat B."/>
            <person name="Andreopoulos B."/>
            <person name="Martin F.M."/>
            <person name="Harder C.B."/>
            <person name="Rigling D."/>
            <person name="Ford K.L."/>
            <person name="Foster G.D."/>
            <person name="Pangilinan J."/>
            <person name="Papanicolaou A."/>
            <person name="Barry K."/>
            <person name="LaButti K."/>
            <person name="Viragh M."/>
            <person name="Koriabine M."/>
            <person name="Yan M."/>
            <person name="Riley R."/>
            <person name="Champramary S."/>
            <person name="Plett K.L."/>
            <person name="Tsai I.J."/>
            <person name="Slot J."/>
            <person name="Sipos G."/>
            <person name="Plett J."/>
            <person name="Nagy L.G."/>
            <person name="Grigoriev I.V."/>
        </authorList>
    </citation>
    <scope>NUCLEOTIDE SEQUENCE</scope>
    <source>
        <strain evidence="1">ICMP 16352</strain>
    </source>
</reference>
<dbReference type="Proteomes" id="UP001175227">
    <property type="component" value="Unassembled WGS sequence"/>
</dbReference>
<dbReference type="AlphaFoldDB" id="A0AA39NUK7"/>
<protein>
    <submittedName>
        <fullName evidence="1">Uncharacterized protein</fullName>
    </submittedName>
</protein>
<evidence type="ECO:0000313" key="2">
    <source>
        <dbReference type="Proteomes" id="UP001175227"/>
    </source>
</evidence>
<gene>
    <name evidence="1" type="ORF">IW261DRAFT_831871</name>
</gene>
<keyword evidence="2" id="KW-1185">Reference proteome</keyword>
<sequence length="80" mass="8981">MSCLLLYNTLALFFGPHRSYSIFGHGRLAPSFRHFCRLIALGRSCLSYNLSMAELRRTSLLAVRPHETKTGRLSLSIGVP</sequence>
<proteinExistence type="predicted"/>
<organism evidence="1 2">
    <name type="scientific">Armillaria novae-zelandiae</name>
    <dbReference type="NCBI Taxonomy" id="153914"/>
    <lineage>
        <taxon>Eukaryota</taxon>
        <taxon>Fungi</taxon>
        <taxon>Dikarya</taxon>
        <taxon>Basidiomycota</taxon>
        <taxon>Agaricomycotina</taxon>
        <taxon>Agaricomycetes</taxon>
        <taxon>Agaricomycetidae</taxon>
        <taxon>Agaricales</taxon>
        <taxon>Marasmiineae</taxon>
        <taxon>Physalacriaceae</taxon>
        <taxon>Armillaria</taxon>
    </lineage>
</organism>
<evidence type="ECO:0000313" key="1">
    <source>
        <dbReference type="EMBL" id="KAK0471758.1"/>
    </source>
</evidence>
<name>A0AA39NUK7_9AGAR</name>
<accession>A0AA39NUK7</accession>